<dbReference type="EMBL" id="CM044701">
    <property type="protein sequence ID" value="KAI5682056.1"/>
    <property type="molecule type" value="Genomic_DNA"/>
</dbReference>
<name>A0ACC0CAU1_CATRO</name>
<protein>
    <submittedName>
        <fullName evidence="1">Uncharacterized protein</fullName>
    </submittedName>
</protein>
<gene>
    <name evidence="1" type="ORF">M9H77_03284</name>
</gene>
<accession>A0ACC0CAU1</accession>
<keyword evidence="2" id="KW-1185">Reference proteome</keyword>
<reference evidence="2" key="1">
    <citation type="journal article" date="2023" name="Nat. Plants">
        <title>Single-cell RNA sequencing provides a high-resolution roadmap for understanding the multicellular compartmentation of specialized metabolism.</title>
        <authorList>
            <person name="Sun S."/>
            <person name="Shen X."/>
            <person name="Li Y."/>
            <person name="Li Y."/>
            <person name="Wang S."/>
            <person name="Li R."/>
            <person name="Zhang H."/>
            <person name="Shen G."/>
            <person name="Guo B."/>
            <person name="Wei J."/>
            <person name="Xu J."/>
            <person name="St-Pierre B."/>
            <person name="Chen S."/>
            <person name="Sun C."/>
        </authorList>
    </citation>
    <scope>NUCLEOTIDE SEQUENCE [LARGE SCALE GENOMIC DNA]</scope>
</reference>
<dbReference type="Proteomes" id="UP001060085">
    <property type="component" value="Linkage Group LG01"/>
</dbReference>
<organism evidence="1 2">
    <name type="scientific">Catharanthus roseus</name>
    <name type="common">Madagascar periwinkle</name>
    <name type="synonym">Vinca rosea</name>
    <dbReference type="NCBI Taxonomy" id="4058"/>
    <lineage>
        <taxon>Eukaryota</taxon>
        <taxon>Viridiplantae</taxon>
        <taxon>Streptophyta</taxon>
        <taxon>Embryophyta</taxon>
        <taxon>Tracheophyta</taxon>
        <taxon>Spermatophyta</taxon>
        <taxon>Magnoliopsida</taxon>
        <taxon>eudicotyledons</taxon>
        <taxon>Gunneridae</taxon>
        <taxon>Pentapetalae</taxon>
        <taxon>asterids</taxon>
        <taxon>lamiids</taxon>
        <taxon>Gentianales</taxon>
        <taxon>Apocynaceae</taxon>
        <taxon>Rauvolfioideae</taxon>
        <taxon>Vinceae</taxon>
        <taxon>Catharanthinae</taxon>
        <taxon>Catharanthus</taxon>
    </lineage>
</organism>
<proteinExistence type="predicted"/>
<sequence>MGCESIVVVLDASSLRDRSWKEIREVLHGLLLNPGDKLTLLGVLHSVINPLGYKSKVNSNLINPRILEEEIARKKQQFYENLELLRQTTLDKIQLEFQIQAGPSRKVVAVEAAKNLGATWIILDRGMKKDKRYFLKNLSCRISKIRSNNNIDEVRGPIATVGNESLLNKSPDSNGQVSYDEMIPGESWEEHYSSPKDVISKYGQKGEESTEGDIALKGSQIEEEETPLPNSICSVCKNVRPRVAYWHKDFTYAEIYEATQGFSSKNFLSEGGFGHVFSGHLNKYGLKIAVKQHKAASLQGEKEFKSEVEVLSKARHENLVMLLGSCSEGSHRMLVYEYVCNGSLDRHLSKDATKPLTWEKRIKIALGAAKGLEYLHSHNIIHRDMRPSNILITHDYESLLGDFGLAKAQQDSLEDNIVGTLGYLAPEYAETGKVSTKTDVYSFGVVLLQLISGLRTTDKIPHGKSLVGWGRPLLKDKNYPDLIDRRIIDSHDFLQLFWLVRLTETCLCHDPSKRFTMKKVVDILNSIKDGNATCVGDFL</sequence>
<evidence type="ECO:0000313" key="2">
    <source>
        <dbReference type="Proteomes" id="UP001060085"/>
    </source>
</evidence>
<evidence type="ECO:0000313" key="1">
    <source>
        <dbReference type="EMBL" id="KAI5682056.1"/>
    </source>
</evidence>
<comment type="caution">
    <text evidence="1">The sequence shown here is derived from an EMBL/GenBank/DDBJ whole genome shotgun (WGS) entry which is preliminary data.</text>
</comment>